<dbReference type="Proteomes" id="UP001362999">
    <property type="component" value="Unassembled WGS sequence"/>
</dbReference>
<reference evidence="3 4" key="1">
    <citation type="journal article" date="2024" name="J Genomics">
        <title>Draft genome sequencing and assembly of Favolaschia claudopus CIRM-BRFM 2984 isolated from oak limbs.</title>
        <authorList>
            <person name="Navarro D."/>
            <person name="Drula E."/>
            <person name="Chaduli D."/>
            <person name="Cazenave R."/>
            <person name="Ahrendt S."/>
            <person name="Wang J."/>
            <person name="Lipzen A."/>
            <person name="Daum C."/>
            <person name="Barry K."/>
            <person name="Grigoriev I.V."/>
            <person name="Favel A."/>
            <person name="Rosso M.N."/>
            <person name="Martin F."/>
        </authorList>
    </citation>
    <scope>NUCLEOTIDE SEQUENCE [LARGE SCALE GENOMIC DNA]</scope>
    <source>
        <strain evidence="3 4">CIRM-BRFM 2984</strain>
    </source>
</reference>
<evidence type="ECO:0000313" key="4">
    <source>
        <dbReference type="Proteomes" id="UP001362999"/>
    </source>
</evidence>
<name>A0AAW0A799_9AGAR</name>
<dbReference type="EMBL" id="JAWWNJ010000082">
    <property type="protein sequence ID" value="KAK7001679.1"/>
    <property type="molecule type" value="Genomic_DNA"/>
</dbReference>
<evidence type="ECO:0000256" key="2">
    <source>
        <dbReference type="SAM" id="MobiDB-lite"/>
    </source>
</evidence>
<keyword evidence="4" id="KW-1185">Reference proteome</keyword>
<sequence>MATAHSAAKPRQPNPQNYTPRTASQIQFQSKWKTFRVPPKIFSDCKDFPYHLELQQDYYSVRFLEFRSFYDPPPDIGNPGDIWLKVSPPYSLFALNARKEWIKWSGPGPALAKENMISHPYLPAYSLWCTVKQAGWYHRDKLDRDWTQDKLSARQKLGGIVSVEKLLDPSVGVRLILVQEEAERQKGDLLKLALGQLSTSSSIPSMQEPLIATLSCGIDDLLAERKRLSQELSEAQERAIKAEQQLTGSNTIQPSIATASHLDILFWPASGIQVKYCRLCLIALSSNPDEDIATTLTNHALGTHPDECKVLAGISKKELEWYRQELK</sequence>
<feature type="region of interest" description="Disordered" evidence="2">
    <location>
        <begin position="1"/>
        <end position="23"/>
    </location>
</feature>
<evidence type="ECO:0000313" key="3">
    <source>
        <dbReference type="EMBL" id="KAK7001679.1"/>
    </source>
</evidence>
<protein>
    <submittedName>
        <fullName evidence="3">Uncharacterized protein</fullName>
    </submittedName>
</protein>
<proteinExistence type="predicted"/>
<gene>
    <name evidence="3" type="ORF">R3P38DRAFT_3046855</name>
</gene>
<dbReference type="AlphaFoldDB" id="A0AAW0A799"/>
<feature type="compositionally biased region" description="Polar residues" evidence="2">
    <location>
        <begin position="14"/>
        <end position="23"/>
    </location>
</feature>
<feature type="coiled-coil region" evidence="1">
    <location>
        <begin position="218"/>
        <end position="245"/>
    </location>
</feature>
<comment type="caution">
    <text evidence="3">The sequence shown here is derived from an EMBL/GenBank/DDBJ whole genome shotgun (WGS) entry which is preliminary data.</text>
</comment>
<keyword evidence="1" id="KW-0175">Coiled coil</keyword>
<evidence type="ECO:0000256" key="1">
    <source>
        <dbReference type="SAM" id="Coils"/>
    </source>
</evidence>
<accession>A0AAW0A799</accession>
<organism evidence="3 4">
    <name type="scientific">Favolaschia claudopus</name>
    <dbReference type="NCBI Taxonomy" id="2862362"/>
    <lineage>
        <taxon>Eukaryota</taxon>
        <taxon>Fungi</taxon>
        <taxon>Dikarya</taxon>
        <taxon>Basidiomycota</taxon>
        <taxon>Agaricomycotina</taxon>
        <taxon>Agaricomycetes</taxon>
        <taxon>Agaricomycetidae</taxon>
        <taxon>Agaricales</taxon>
        <taxon>Marasmiineae</taxon>
        <taxon>Mycenaceae</taxon>
        <taxon>Favolaschia</taxon>
    </lineage>
</organism>